<protein>
    <submittedName>
        <fullName evidence="1">Uncharacterized protein</fullName>
    </submittedName>
</protein>
<gene>
    <name evidence="1" type="ORF">PFCIRM138_11155</name>
</gene>
<reference evidence="1" key="1">
    <citation type="submission" date="2014-08" db="EMBL/GenBank/DDBJ databases">
        <authorList>
            <person name="Falentin Helene"/>
        </authorList>
    </citation>
    <scope>NUCLEOTIDE SEQUENCE</scope>
</reference>
<dbReference type="EMBL" id="LM676427">
    <property type="protein sequence ID" value="CEP26965.1"/>
    <property type="molecule type" value="Genomic_DNA"/>
</dbReference>
<accession>A0A0B7NST0</accession>
<proteinExistence type="predicted"/>
<sequence>MLWQSARR</sequence>
<name>A0A0B7NST0_PROFF</name>
<evidence type="ECO:0000313" key="1">
    <source>
        <dbReference type="EMBL" id="CEP26965.1"/>
    </source>
</evidence>
<organism evidence="1">
    <name type="scientific">Propionibacterium freudenreichii subsp. freudenreichii</name>
    <dbReference type="NCBI Taxonomy" id="66712"/>
    <lineage>
        <taxon>Bacteria</taxon>
        <taxon>Bacillati</taxon>
        <taxon>Actinomycetota</taxon>
        <taxon>Actinomycetes</taxon>
        <taxon>Propionibacteriales</taxon>
        <taxon>Propionibacteriaceae</taxon>
        <taxon>Propionibacterium</taxon>
    </lineage>
</organism>